<dbReference type="KEGG" id="ahm:TL08_14345"/>
<name>A0AAC9HQG1_9PSEU</name>
<dbReference type="EMBL" id="CP014859">
    <property type="protein sequence ID" value="AOS63682.1"/>
    <property type="molecule type" value="Genomic_DNA"/>
</dbReference>
<proteinExistence type="predicted"/>
<evidence type="ECO:0000313" key="2">
    <source>
        <dbReference type="EMBL" id="AOS63682.1"/>
    </source>
</evidence>
<organism evidence="2 3">
    <name type="scientific">Actinoalloteichus hymeniacidonis</name>
    <dbReference type="NCBI Taxonomy" id="340345"/>
    <lineage>
        <taxon>Bacteria</taxon>
        <taxon>Bacillati</taxon>
        <taxon>Actinomycetota</taxon>
        <taxon>Actinomycetes</taxon>
        <taxon>Pseudonocardiales</taxon>
        <taxon>Pseudonocardiaceae</taxon>
        <taxon>Actinoalloteichus</taxon>
    </lineage>
</organism>
<evidence type="ECO:0000256" key="1">
    <source>
        <dbReference type="SAM" id="MobiDB-lite"/>
    </source>
</evidence>
<evidence type="ECO:0000313" key="3">
    <source>
        <dbReference type="Proteomes" id="UP000095210"/>
    </source>
</evidence>
<protein>
    <submittedName>
        <fullName evidence="2">Uncharacterized protein</fullName>
    </submittedName>
</protein>
<sequence>MAKNPEDRSSDPWAPLLPPDSPAAQRARCVAWLSSRCRGGVECDCVPVAEAFPRKAL</sequence>
<dbReference type="AlphaFoldDB" id="A0AAC9HQG1"/>
<feature type="region of interest" description="Disordered" evidence="1">
    <location>
        <begin position="1"/>
        <end position="22"/>
    </location>
</feature>
<accession>A0AAC9HQG1</accession>
<feature type="compositionally biased region" description="Basic and acidic residues" evidence="1">
    <location>
        <begin position="1"/>
        <end position="10"/>
    </location>
</feature>
<dbReference type="Proteomes" id="UP000095210">
    <property type="component" value="Chromosome"/>
</dbReference>
<keyword evidence="3" id="KW-1185">Reference proteome</keyword>
<reference evidence="3" key="1">
    <citation type="submission" date="2016-03" db="EMBL/GenBank/DDBJ databases">
        <title>Complete genome sequence of the type strain Actinoalloteichus hymeniacidonis DSM 45092.</title>
        <authorList>
            <person name="Schaffert L."/>
            <person name="Albersmeier A."/>
            <person name="Winkler A."/>
            <person name="Kalinowski J."/>
            <person name="Zotchev S."/>
            <person name="Ruckert C."/>
        </authorList>
    </citation>
    <scope>NUCLEOTIDE SEQUENCE [LARGE SCALE GENOMIC DNA]</scope>
    <source>
        <strain evidence="3">HPA177(T) (DSM 45092(T))</strain>
    </source>
</reference>
<gene>
    <name evidence="2" type="ORF">TL08_14345</name>
</gene>